<accession>A0A1I0RT75</accession>
<dbReference type="Pfam" id="PF01408">
    <property type="entry name" value="GFO_IDH_MocA"/>
    <property type="match status" value="1"/>
</dbReference>
<dbReference type="Pfam" id="PF22725">
    <property type="entry name" value="GFO_IDH_MocA_C3"/>
    <property type="match status" value="1"/>
</dbReference>
<dbReference type="InterPro" id="IPR036291">
    <property type="entry name" value="NAD(P)-bd_dom_sf"/>
</dbReference>
<keyword evidence="5" id="KW-1185">Reference proteome</keyword>
<dbReference type="GO" id="GO:0000166">
    <property type="term" value="F:nucleotide binding"/>
    <property type="evidence" value="ECO:0007669"/>
    <property type="project" value="InterPro"/>
</dbReference>
<dbReference type="SUPFAM" id="SSF55347">
    <property type="entry name" value="Glyceraldehyde-3-phosphate dehydrogenase-like, C-terminal domain"/>
    <property type="match status" value="1"/>
</dbReference>
<dbReference type="Gene3D" id="3.30.360.10">
    <property type="entry name" value="Dihydrodipicolinate Reductase, domain 2"/>
    <property type="match status" value="1"/>
</dbReference>
<dbReference type="PANTHER" id="PTHR43818:SF11">
    <property type="entry name" value="BCDNA.GH03377"/>
    <property type="match status" value="1"/>
</dbReference>
<dbReference type="InterPro" id="IPR050463">
    <property type="entry name" value="Gfo/Idh/MocA_oxidrdct_glycsds"/>
</dbReference>
<reference evidence="4 5" key="1">
    <citation type="submission" date="2016-10" db="EMBL/GenBank/DDBJ databases">
        <authorList>
            <person name="de Groot N.N."/>
        </authorList>
    </citation>
    <scope>NUCLEOTIDE SEQUENCE [LARGE SCALE GENOMIC DNA]</scope>
    <source>
        <strain evidence="4 5">DSM 17925</strain>
    </source>
</reference>
<dbReference type="RefSeq" id="WP_242650582.1">
    <property type="nucleotide sequence ID" value="NZ_FOIZ01000002.1"/>
</dbReference>
<dbReference type="PANTHER" id="PTHR43818">
    <property type="entry name" value="BCDNA.GH03377"/>
    <property type="match status" value="1"/>
</dbReference>
<dbReference type="SUPFAM" id="SSF51735">
    <property type="entry name" value="NAD(P)-binding Rossmann-fold domains"/>
    <property type="match status" value="1"/>
</dbReference>
<dbReference type="STRING" id="364200.SAMN04488515_3200"/>
<feature type="domain" description="GFO/IDH/MocA-like oxidoreductase" evidence="3">
    <location>
        <begin position="135"/>
        <end position="267"/>
    </location>
</feature>
<evidence type="ECO:0000256" key="1">
    <source>
        <dbReference type="ARBA" id="ARBA00023002"/>
    </source>
</evidence>
<dbReference type="InterPro" id="IPR055170">
    <property type="entry name" value="GFO_IDH_MocA-like_dom"/>
</dbReference>
<name>A0A1I0RT75_9RHOB</name>
<evidence type="ECO:0000259" key="3">
    <source>
        <dbReference type="Pfam" id="PF22725"/>
    </source>
</evidence>
<feature type="domain" description="Gfo/Idh/MocA-like oxidoreductase N-terminal" evidence="2">
    <location>
        <begin position="9"/>
        <end position="123"/>
    </location>
</feature>
<protein>
    <submittedName>
        <fullName evidence="4">Predicted dehydrogenase</fullName>
    </submittedName>
</protein>
<dbReference type="Gene3D" id="3.40.50.720">
    <property type="entry name" value="NAD(P)-binding Rossmann-like Domain"/>
    <property type="match status" value="1"/>
</dbReference>
<sequence length="382" mass="42061">MADRSVKYVAIIGTGFVADLYMTSLAVYPDIKIKTVWDIDADRLRAFTKHWNVSAATGLDDLLDRCTDQDLILNLTNPSAHYDVSRACIEAGRNVYSEKPLAMTLNDARNLHDLSKTKGVRLASAPCSYLSETAQTLWAALRDGQIGTPQLVYAELDDGYISQAPYEGWISASGAPWPAMDEFEVGCTLEHAGYYLTWLMMCFGPVRHVVAGSAELDTTKLNGANGAPDFSVAVLYFDNNVVARLTCSILAKHDHGMRVFGTDGTLEVHECWDNSATVRKRVRKKIRRRLIEWPLTKRLKLRQPTHPKVKRTGAASMNFALGPAEVLEAIASGRPSRMGADFALHLTEVTLAIQNSGKTKGAQIMTTDFASVPPMPWAKALK</sequence>
<keyword evidence="1" id="KW-0560">Oxidoreductase</keyword>
<evidence type="ECO:0000313" key="4">
    <source>
        <dbReference type="EMBL" id="SEW44482.1"/>
    </source>
</evidence>
<dbReference type="EMBL" id="FOIZ01000002">
    <property type="protein sequence ID" value="SEW44482.1"/>
    <property type="molecule type" value="Genomic_DNA"/>
</dbReference>
<dbReference type="InterPro" id="IPR000683">
    <property type="entry name" value="Gfo/Idh/MocA-like_OxRdtase_N"/>
</dbReference>
<evidence type="ECO:0000259" key="2">
    <source>
        <dbReference type="Pfam" id="PF01408"/>
    </source>
</evidence>
<dbReference type="AlphaFoldDB" id="A0A1I0RT75"/>
<gene>
    <name evidence="4" type="ORF">SAMN04488515_3200</name>
</gene>
<organism evidence="4 5">
    <name type="scientific">Cognatiyoonia koreensis</name>
    <dbReference type="NCBI Taxonomy" id="364200"/>
    <lineage>
        <taxon>Bacteria</taxon>
        <taxon>Pseudomonadati</taxon>
        <taxon>Pseudomonadota</taxon>
        <taxon>Alphaproteobacteria</taxon>
        <taxon>Rhodobacterales</taxon>
        <taxon>Paracoccaceae</taxon>
        <taxon>Cognatiyoonia</taxon>
    </lineage>
</organism>
<dbReference type="GO" id="GO:0016491">
    <property type="term" value="F:oxidoreductase activity"/>
    <property type="evidence" value="ECO:0007669"/>
    <property type="project" value="UniProtKB-KW"/>
</dbReference>
<proteinExistence type="predicted"/>
<evidence type="ECO:0000313" key="5">
    <source>
        <dbReference type="Proteomes" id="UP000199167"/>
    </source>
</evidence>
<dbReference type="Proteomes" id="UP000199167">
    <property type="component" value="Unassembled WGS sequence"/>
</dbReference>